<sequence>MAFISPQSVSFIALENLLTACNAVMVRYFHSDFIQGDIGFVMFKEELAKVGELVLPPLFSVINQSQFCSLQVAEYFSSGS</sequence>
<dbReference type="Proteomes" id="UP000325577">
    <property type="component" value="Linkage Group LG10"/>
</dbReference>
<keyword evidence="2" id="KW-1185">Reference proteome</keyword>
<dbReference type="EMBL" id="CM018033">
    <property type="protein sequence ID" value="KAA8545241.1"/>
    <property type="molecule type" value="Genomic_DNA"/>
</dbReference>
<proteinExistence type="predicted"/>
<name>A0A5J5BVE3_9ASTE</name>
<dbReference type="AlphaFoldDB" id="A0A5J5BVE3"/>
<reference evidence="1 2" key="1">
    <citation type="submission" date="2019-09" db="EMBL/GenBank/DDBJ databases">
        <title>A chromosome-level genome assembly of the Chinese tupelo Nyssa sinensis.</title>
        <authorList>
            <person name="Yang X."/>
            <person name="Kang M."/>
            <person name="Yang Y."/>
            <person name="Xiong H."/>
            <person name="Wang M."/>
            <person name="Zhang Z."/>
            <person name="Wang Z."/>
            <person name="Wu H."/>
            <person name="Ma T."/>
            <person name="Liu J."/>
            <person name="Xi Z."/>
        </authorList>
    </citation>
    <scope>NUCLEOTIDE SEQUENCE [LARGE SCALE GENOMIC DNA]</scope>
    <source>
        <strain evidence="1">J267</strain>
        <tissue evidence="1">Leaf</tissue>
    </source>
</reference>
<organism evidence="1 2">
    <name type="scientific">Nyssa sinensis</name>
    <dbReference type="NCBI Taxonomy" id="561372"/>
    <lineage>
        <taxon>Eukaryota</taxon>
        <taxon>Viridiplantae</taxon>
        <taxon>Streptophyta</taxon>
        <taxon>Embryophyta</taxon>
        <taxon>Tracheophyta</taxon>
        <taxon>Spermatophyta</taxon>
        <taxon>Magnoliopsida</taxon>
        <taxon>eudicotyledons</taxon>
        <taxon>Gunneridae</taxon>
        <taxon>Pentapetalae</taxon>
        <taxon>asterids</taxon>
        <taxon>Cornales</taxon>
        <taxon>Nyssaceae</taxon>
        <taxon>Nyssa</taxon>
    </lineage>
</organism>
<accession>A0A5J5BVE3</accession>
<evidence type="ECO:0000313" key="1">
    <source>
        <dbReference type="EMBL" id="KAA8545241.1"/>
    </source>
</evidence>
<gene>
    <name evidence="1" type="ORF">F0562_020025</name>
</gene>
<protein>
    <submittedName>
        <fullName evidence="1">Uncharacterized protein</fullName>
    </submittedName>
</protein>
<evidence type="ECO:0000313" key="2">
    <source>
        <dbReference type="Proteomes" id="UP000325577"/>
    </source>
</evidence>